<dbReference type="InterPro" id="IPR002104">
    <property type="entry name" value="Integrase_catalytic"/>
</dbReference>
<evidence type="ECO:0000256" key="2">
    <source>
        <dbReference type="ARBA" id="ARBA00016082"/>
    </source>
</evidence>
<feature type="domain" description="Tyr recombinase" evidence="10">
    <location>
        <begin position="105"/>
        <end position="300"/>
    </location>
</feature>
<dbReference type="GO" id="GO:0003677">
    <property type="term" value="F:DNA binding"/>
    <property type="evidence" value="ECO:0007669"/>
    <property type="project" value="UniProtKB-UniRule"/>
</dbReference>
<evidence type="ECO:0000256" key="3">
    <source>
        <dbReference type="ARBA" id="ARBA00022679"/>
    </source>
</evidence>
<keyword evidence="7" id="KW-1179">Viral genome integration</keyword>
<evidence type="ECO:0000256" key="6">
    <source>
        <dbReference type="ARBA" id="ARBA00023172"/>
    </source>
</evidence>
<evidence type="ECO:0000256" key="5">
    <source>
        <dbReference type="ARBA" id="ARBA00023125"/>
    </source>
</evidence>
<dbReference type="EMBL" id="ON649698">
    <property type="protein sequence ID" value="UVF62224.1"/>
    <property type="molecule type" value="Genomic_DNA"/>
</dbReference>
<reference evidence="12 13" key="1">
    <citation type="submission" date="2022-05" db="EMBL/GenBank/DDBJ databases">
        <title>Diverse viruses of marine archaea discovered using metagenomics.</title>
        <authorList>
            <person name="Zhou Y."/>
        </authorList>
    </citation>
    <scope>NUCLEOTIDE SEQUENCE [LARGE SCALE GENOMIC DNA]</scope>
    <source>
        <strain evidence="12">YSH_1032793</strain>
    </source>
</reference>
<dbReference type="PANTHER" id="PTHR30349">
    <property type="entry name" value="PHAGE INTEGRASE-RELATED"/>
    <property type="match status" value="1"/>
</dbReference>
<dbReference type="InterPro" id="IPR044068">
    <property type="entry name" value="CB"/>
</dbReference>
<keyword evidence="9" id="KW-0175">Coiled coil</keyword>
<keyword evidence="13" id="KW-1185">Reference proteome</keyword>
<dbReference type="GO" id="GO:0075713">
    <property type="term" value="P:establishment of integrated proviral latency"/>
    <property type="evidence" value="ECO:0007669"/>
    <property type="project" value="UniProtKB-KW"/>
</dbReference>
<sequence>MERSLEIFLASIKSESTKISYLDSLKKFKDFLNLENNQSYDDIVSMNPTILQRSIEDYILFMRKNVHPNSIRVYYFPIQSFLEMNDIMINFKKMRRLFPETIKSQVERGWTTEEIQRMLEVSDSLRTTAIIHFENSSGGRIGIFQDLKIKHLKEINDERYGKCYCITGYAGSKEEYITFLTPEATKALDRYLDTRQSKLTPDSPVFLKLDGSISSPKNLSKSVYYVQRKAGLRNSKDRIGSRFSVPSSHGFRHRFNEIIKSSNLINPHTAERLLSHSSKLIPLDTVYFKPDTDTIFSEYRKIIPLITVSDSERLRAENNSIKIERSAYEELKKNMEDRLSDLFKVSDNTIQ</sequence>
<accession>A0A976UAC5</accession>
<evidence type="ECO:0000259" key="10">
    <source>
        <dbReference type="PROSITE" id="PS51898"/>
    </source>
</evidence>
<evidence type="ECO:0000259" key="11">
    <source>
        <dbReference type="PROSITE" id="PS51900"/>
    </source>
</evidence>
<dbReference type="GO" id="GO:0006310">
    <property type="term" value="P:DNA recombination"/>
    <property type="evidence" value="ECO:0007669"/>
    <property type="project" value="UniProtKB-KW"/>
</dbReference>
<evidence type="ECO:0000256" key="1">
    <source>
        <dbReference type="ARBA" id="ARBA00008857"/>
    </source>
</evidence>
<dbReference type="Gene3D" id="1.10.443.10">
    <property type="entry name" value="Intergrase catalytic core"/>
    <property type="match status" value="1"/>
</dbReference>
<evidence type="ECO:0000256" key="9">
    <source>
        <dbReference type="SAM" id="Coils"/>
    </source>
</evidence>
<dbReference type="GO" id="GO:0015074">
    <property type="term" value="P:DNA integration"/>
    <property type="evidence" value="ECO:0007669"/>
    <property type="project" value="InterPro"/>
</dbReference>
<dbReference type="PROSITE" id="PS51898">
    <property type="entry name" value="TYR_RECOMBINASE"/>
    <property type="match status" value="1"/>
</dbReference>
<dbReference type="InterPro" id="IPR011010">
    <property type="entry name" value="DNA_brk_join_enz"/>
</dbReference>
<keyword evidence="5 8" id="KW-0238">DNA-binding</keyword>
<dbReference type="Proteomes" id="UP001156951">
    <property type="component" value="Segment"/>
</dbReference>
<dbReference type="PROSITE" id="PS51900">
    <property type="entry name" value="CB"/>
    <property type="match status" value="1"/>
</dbReference>
<dbReference type="GO" id="GO:0044826">
    <property type="term" value="P:viral genome integration into host DNA"/>
    <property type="evidence" value="ECO:0007669"/>
    <property type="project" value="UniProtKB-KW"/>
</dbReference>
<comment type="similarity">
    <text evidence="1">Belongs to the 'phage' integrase family.</text>
</comment>
<evidence type="ECO:0000256" key="8">
    <source>
        <dbReference type="PROSITE-ProRule" id="PRU01248"/>
    </source>
</evidence>
<dbReference type="Pfam" id="PF00589">
    <property type="entry name" value="Phage_integrase"/>
    <property type="match status" value="1"/>
</dbReference>
<evidence type="ECO:0000313" key="12">
    <source>
        <dbReference type="EMBL" id="UVF62224.1"/>
    </source>
</evidence>
<feature type="coiled-coil region" evidence="9">
    <location>
        <begin position="311"/>
        <end position="338"/>
    </location>
</feature>
<protein>
    <recommendedName>
        <fullName evidence="2">Integrase</fullName>
    </recommendedName>
</protein>
<dbReference type="InterPro" id="IPR013762">
    <property type="entry name" value="Integrase-like_cat_sf"/>
</dbReference>
<keyword evidence="7" id="KW-0229">DNA integration</keyword>
<dbReference type="PANTHER" id="PTHR30349:SF41">
    <property type="entry name" value="INTEGRASE_RECOMBINASE PROTEIN MJ0367-RELATED"/>
    <property type="match status" value="1"/>
</dbReference>
<keyword evidence="6" id="KW-0233">DNA recombination</keyword>
<feature type="domain" description="Core-binding (CB)" evidence="11">
    <location>
        <begin position="1"/>
        <end position="86"/>
    </location>
</feature>
<name>A0A976UAC5_9CAUD</name>
<evidence type="ECO:0000256" key="7">
    <source>
        <dbReference type="ARBA" id="ARBA00023195"/>
    </source>
</evidence>
<keyword evidence="4" id="KW-0378">Hydrolase</keyword>
<organism evidence="12 13">
    <name type="scientific">Nitrososphaeria virus YSH_1032793</name>
    <dbReference type="NCBI Taxonomy" id="3071320"/>
    <lineage>
        <taxon>Viruses</taxon>
        <taxon>Duplodnaviria</taxon>
        <taxon>Heunggongvirae</taxon>
        <taxon>Uroviricota</taxon>
        <taxon>Caudoviricetes</taxon>
        <taxon>Juravirales</taxon>
        <taxon>Yanlukaviridae</taxon>
        <taxon>Sweetvirus</taxon>
        <taxon>Sweetvirus yangshanense</taxon>
    </lineage>
</organism>
<evidence type="ECO:0000313" key="13">
    <source>
        <dbReference type="Proteomes" id="UP001156951"/>
    </source>
</evidence>
<proteinExistence type="inferred from homology"/>
<keyword evidence="3" id="KW-0808">Transferase</keyword>
<evidence type="ECO:0000256" key="4">
    <source>
        <dbReference type="ARBA" id="ARBA00022801"/>
    </source>
</evidence>
<keyword evidence="7" id="KW-1160">Virus entry into host cell</keyword>
<dbReference type="InterPro" id="IPR050090">
    <property type="entry name" value="Tyrosine_recombinase_XerCD"/>
</dbReference>
<dbReference type="GO" id="GO:0016787">
    <property type="term" value="F:hydrolase activity"/>
    <property type="evidence" value="ECO:0007669"/>
    <property type="project" value="UniProtKB-KW"/>
</dbReference>
<dbReference type="SUPFAM" id="SSF56349">
    <property type="entry name" value="DNA breaking-rejoining enzymes"/>
    <property type="match status" value="1"/>
</dbReference>
<dbReference type="GO" id="GO:0016740">
    <property type="term" value="F:transferase activity"/>
    <property type="evidence" value="ECO:0007669"/>
    <property type="project" value="UniProtKB-KW"/>
</dbReference>